<keyword evidence="2" id="KW-1185">Reference proteome</keyword>
<evidence type="ECO:0000313" key="1">
    <source>
        <dbReference type="EMBL" id="MPC66153.1"/>
    </source>
</evidence>
<sequence>MPPNYRPAQFTLIFFFMPSY</sequence>
<dbReference type="EMBL" id="VSRR010024368">
    <property type="protein sequence ID" value="MPC66153.1"/>
    <property type="molecule type" value="Genomic_DNA"/>
</dbReference>
<evidence type="ECO:0000313" key="2">
    <source>
        <dbReference type="Proteomes" id="UP000324222"/>
    </source>
</evidence>
<gene>
    <name evidence="1" type="ORF">E2C01_060298</name>
</gene>
<protein>
    <submittedName>
        <fullName evidence="1">Uncharacterized protein</fullName>
    </submittedName>
</protein>
<reference evidence="1 2" key="1">
    <citation type="submission" date="2019-05" db="EMBL/GenBank/DDBJ databases">
        <title>Another draft genome of Portunus trituberculatus and its Hox gene families provides insights of decapod evolution.</title>
        <authorList>
            <person name="Jeong J.-H."/>
            <person name="Song I."/>
            <person name="Kim S."/>
            <person name="Choi T."/>
            <person name="Kim D."/>
            <person name="Ryu S."/>
            <person name="Kim W."/>
        </authorList>
    </citation>
    <scope>NUCLEOTIDE SEQUENCE [LARGE SCALE GENOMIC DNA]</scope>
    <source>
        <tissue evidence="1">Muscle</tissue>
    </source>
</reference>
<proteinExistence type="predicted"/>
<name>A0A5B7H7N0_PORTR</name>
<dbReference type="AlphaFoldDB" id="A0A5B7H7N0"/>
<accession>A0A5B7H7N0</accession>
<comment type="caution">
    <text evidence="1">The sequence shown here is derived from an EMBL/GenBank/DDBJ whole genome shotgun (WGS) entry which is preliminary data.</text>
</comment>
<organism evidence="1 2">
    <name type="scientific">Portunus trituberculatus</name>
    <name type="common">Swimming crab</name>
    <name type="synonym">Neptunus trituberculatus</name>
    <dbReference type="NCBI Taxonomy" id="210409"/>
    <lineage>
        <taxon>Eukaryota</taxon>
        <taxon>Metazoa</taxon>
        <taxon>Ecdysozoa</taxon>
        <taxon>Arthropoda</taxon>
        <taxon>Crustacea</taxon>
        <taxon>Multicrustacea</taxon>
        <taxon>Malacostraca</taxon>
        <taxon>Eumalacostraca</taxon>
        <taxon>Eucarida</taxon>
        <taxon>Decapoda</taxon>
        <taxon>Pleocyemata</taxon>
        <taxon>Brachyura</taxon>
        <taxon>Eubrachyura</taxon>
        <taxon>Portunoidea</taxon>
        <taxon>Portunidae</taxon>
        <taxon>Portuninae</taxon>
        <taxon>Portunus</taxon>
    </lineage>
</organism>
<dbReference type="Proteomes" id="UP000324222">
    <property type="component" value="Unassembled WGS sequence"/>
</dbReference>